<feature type="coiled-coil region" evidence="1">
    <location>
        <begin position="421"/>
        <end position="455"/>
    </location>
</feature>
<dbReference type="OMA" id="NTMREMH"/>
<evidence type="ECO:0000256" key="2">
    <source>
        <dbReference type="SAM" id="MobiDB-lite"/>
    </source>
</evidence>
<dbReference type="GeneID" id="68116916"/>
<protein>
    <submittedName>
        <fullName evidence="3">Uncharacterized protein</fullName>
    </submittedName>
</protein>
<name>A0A6A5BCZ9_NAEFO</name>
<reference evidence="3 4" key="1">
    <citation type="journal article" date="2019" name="Sci. Rep.">
        <title>Nanopore sequencing improves the draft genome of the human pathogenic amoeba Naegleria fowleri.</title>
        <authorList>
            <person name="Liechti N."/>
            <person name="Schurch N."/>
            <person name="Bruggmann R."/>
            <person name="Wittwer M."/>
        </authorList>
    </citation>
    <scope>NUCLEOTIDE SEQUENCE [LARGE SCALE GENOMIC DNA]</scope>
    <source>
        <strain evidence="3 4">ATCC 30894</strain>
    </source>
</reference>
<feature type="region of interest" description="Disordered" evidence="2">
    <location>
        <begin position="809"/>
        <end position="828"/>
    </location>
</feature>
<feature type="region of interest" description="Disordered" evidence="2">
    <location>
        <begin position="1"/>
        <end position="88"/>
    </location>
</feature>
<dbReference type="RefSeq" id="XP_044556720.1">
    <property type="nucleotide sequence ID" value="XM_044713688.1"/>
</dbReference>
<dbReference type="AlphaFoldDB" id="A0A6A5BCZ9"/>
<accession>A0A6A5BCZ9</accession>
<sequence>MNDIFNSFHLSPKDDSSSPASVMQQQQQQGSPTITSLHTCSPIGSKSSGSTKASQLKSYFSSSNHGAASTDISPYSSNDGTENDHPLQNTDQLASFLEDDSNLDPTVQKTKADISTLDESLFSFISNPENFSEPKPQEHSLMYTVEPSPIVQPSSRHSSHKNSVQNDTDMLQSFITTCESLTQYLDGDSLGSIEDFFVGSCYDISKLDVEEMVKIFQDTYGTSNLESKRRFSNMVCTKIMPLVDEVVQNNEQFIEETIKKEIQKDTGGNNQKLLHLLMIFAALQSKSIKAHKKQIEMIKNDEVATTAKALADHAKKIKEFVCTIQTKDQIIEKISKDNENLLAELNAGCQEIETLGRKVKNLKNYNKDFEQNLEQKQQEIETVRRDMFALKSELLERVERMSLQHQSEIKQMSMMISLESKNADNAAVEEYKKEVKRLELMLLKKEKQIESQIEREIELKNTMREMHERYTEAVSKVNEISKPREVPLQDQHVSSLNLTTELSEALKEMRGIKDHFSSLLEKAVAVQQSTVDSQSIVTKKELDELRRKLEMYQIELSLDPDGSKEEMKELKSSLERVKAQKDMLCEEIKNLNQELATLRVISQERSFEKQRYETKIAELVENQKAREEKYKKLKKQLFKMKNKEYHFVKEQSSLELKAAKLVDHNQELLLRVKSLEQQNLLTENKRIRLSVDLAGATGEHELLLQQNKTISKLPLKDAKTDQPSIDGQRIRELEQLVQRLKEENDLLKKPGSIQNSSPKRIISESITEKTPIEKSDIPTISVEKTEKEDDRKEEVSYRVIPIVKRKPLQPSQLNNVPPSANNGVKITKKVPTIAEGKENNVVSSLR</sequence>
<dbReference type="VEuPathDB" id="AmoebaDB:FDP41_009701"/>
<evidence type="ECO:0000256" key="1">
    <source>
        <dbReference type="SAM" id="Coils"/>
    </source>
</evidence>
<feature type="coiled-coil region" evidence="1">
    <location>
        <begin position="352"/>
        <end position="393"/>
    </location>
</feature>
<feature type="coiled-coil region" evidence="1">
    <location>
        <begin position="535"/>
        <end position="685"/>
    </location>
</feature>
<dbReference type="VEuPathDB" id="AmoebaDB:NF0004080"/>
<evidence type="ECO:0000313" key="3">
    <source>
        <dbReference type="EMBL" id="KAF0972005.1"/>
    </source>
</evidence>
<keyword evidence="4" id="KW-1185">Reference proteome</keyword>
<gene>
    <name evidence="3" type="ORF">FDP41_009701</name>
</gene>
<feature type="compositionally biased region" description="Polar residues" evidence="2">
    <location>
        <begin position="30"/>
        <end position="88"/>
    </location>
</feature>
<evidence type="ECO:0000313" key="4">
    <source>
        <dbReference type="Proteomes" id="UP000444721"/>
    </source>
</evidence>
<dbReference type="EMBL" id="VFQX01000072">
    <property type="protein sequence ID" value="KAF0972005.1"/>
    <property type="molecule type" value="Genomic_DNA"/>
</dbReference>
<organism evidence="3 4">
    <name type="scientific">Naegleria fowleri</name>
    <name type="common">Brain eating amoeba</name>
    <dbReference type="NCBI Taxonomy" id="5763"/>
    <lineage>
        <taxon>Eukaryota</taxon>
        <taxon>Discoba</taxon>
        <taxon>Heterolobosea</taxon>
        <taxon>Tetramitia</taxon>
        <taxon>Eutetramitia</taxon>
        <taxon>Vahlkampfiidae</taxon>
        <taxon>Naegleria</taxon>
    </lineage>
</organism>
<comment type="caution">
    <text evidence="3">The sequence shown here is derived from an EMBL/GenBank/DDBJ whole genome shotgun (WGS) entry which is preliminary data.</text>
</comment>
<keyword evidence="1" id="KW-0175">Coiled coil</keyword>
<dbReference type="OrthoDB" id="10260734at2759"/>
<dbReference type="VEuPathDB" id="AmoebaDB:NfTy_087480"/>
<dbReference type="Proteomes" id="UP000444721">
    <property type="component" value="Unassembled WGS sequence"/>
</dbReference>
<feature type="compositionally biased region" description="Polar residues" evidence="2">
    <location>
        <begin position="809"/>
        <end position="824"/>
    </location>
</feature>
<proteinExistence type="predicted"/>